<dbReference type="Pfam" id="PF05653">
    <property type="entry name" value="Mg_trans_NIPA"/>
    <property type="match status" value="1"/>
</dbReference>
<proteinExistence type="inferred from homology"/>
<organism evidence="12 13">
    <name type="scientific">Arachis hypogaea</name>
    <name type="common">Peanut</name>
    <dbReference type="NCBI Taxonomy" id="3818"/>
    <lineage>
        <taxon>Eukaryota</taxon>
        <taxon>Viridiplantae</taxon>
        <taxon>Streptophyta</taxon>
        <taxon>Embryophyta</taxon>
        <taxon>Tracheophyta</taxon>
        <taxon>Spermatophyta</taxon>
        <taxon>Magnoliopsida</taxon>
        <taxon>eudicotyledons</taxon>
        <taxon>Gunneridae</taxon>
        <taxon>Pentapetalae</taxon>
        <taxon>rosids</taxon>
        <taxon>fabids</taxon>
        <taxon>Fabales</taxon>
        <taxon>Fabaceae</taxon>
        <taxon>Papilionoideae</taxon>
        <taxon>50 kb inversion clade</taxon>
        <taxon>dalbergioids sensu lato</taxon>
        <taxon>Dalbergieae</taxon>
        <taxon>Pterocarpus clade</taxon>
        <taxon>Arachis</taxon>
    </lineage>
</organism>
<evidence type="ECO:0000256" key="11">
    <source>
        <dbReference type="SAM" id="Phobius"/>
    </source>
</evidence>
<feature type="transmembrane region" description="Helical" evidence="11">
    <location>
        <begin position="37"/>
        <end position="55"/>
    </location>
</feature>
<evidence type="ECO:0000256" key="9">
    <source>
        <dbReference type="ARBA" id="ARBA00025284"/>
    </source>
</evidence>
<feature type="transmembrane region" description="Helical" evidence="11">
    <location>
        <begin position="135"/>
        <end position="154"/>
    </location>
</feature>
<dbReference type="InterPro" id="IPR010433">
    <property type="entry name" value="EIF-4B_pln"/>
</dbReference>
<feature type="transmembrane region" description="Helical" evidence="11">
    <location>
        <begin position="265"/>
        <end position="284"/>
    </location>
</feature>
<name>A0A445E3B7_ARAHY</name>
<keyword evidence="6" id="KW-0967">Endosome</keyword>
<evidence type="ECO:0000256" key="1">
    <source>
        <dbReference type="ARBA" id="ARBA00004412"/>
    </source>
</evidence>
<comment type="subcellular location">
    <subcellularLocation>
        <location evidence="2">Cell membrane</location>
        <topology evidence="2">Multi-pass membrane protein</topology>
    </subcellularLocation>
    <subcellularLocation>
        <location evidence="1">Early endosome</location>
    </subcellularLocation>
</comment>
<dbReference type="GO" id="GO:0015095">
    <property type="term" value="F:magnesium ion transmembrane transporter activity"/>
    <property type="evidence" value="ECO:0007669"/>
    <property type="project" value="InterPro"/>
</dbReference>
<feature type="region of interest" description="Disordered" evidence="10">
    <location>
        <begin position="409"/>
        <end position="730"/>
    </location>
</feature>
<feature type="transmembrane region" description="Helical" evidence="11">
    <location>
        <begin position="102"/>
        <end position="128"/>
    </location>
</feature>
<feature type="compositionally biased region" description="Basic and acidic residues" evidence="10">
    <location>
        <begin position="420"/>
        <end position="431"/>
    </location>
</feature>
<keyword evidence="8 11" id="KW-0472">Membrane</keyword>
<reference evidence="12 13" key="1">
    <citation type="submission" date="2019-01" db="EMBL/GenBank/DDBJ databases">
        <title>Sequencing of cultivated peanut Arachis hypogaea provides insights into genome evolution and oil improvement.</title>
        <authorList>
            <person name="Chen X."/>
        </authorList>
    </citation>
    <scope>NUCLEOTIDE SEQUENCE [LARGE SCALE GENOMIC DNA]</scope>
    <source>
        <strain evidence="13">cv. Fuhuasheng</strain>
        <tissue evidence="12">Leaves</tissue>
    </source>
</reference>
<feature type="compositionally biased region" description="Polar residues" evidence="10">
    <location>
        <begin position="530"/>
        <end position="539"/>
    </location>
</feature>
<evidence type="ECO:0000256" key="7">
    <source>
        <dbReference type="ARBA" id="ARBA00022989"/>
    </source>
</evidence>
<evidence type="ECO:0000256" key="4">
    <source>
        <dbReference type="ARBA" id="ARBA00011738"/>
    </source>
</evidence>
<keyword evidence="5 11" id="KW-0812">Transmembrane</keyword>
<dbReference type="Pfam" id="PF06273">
    <property type="entry name" value="eIF-4B"/>
    <property type="match status" value="1"/>
</dbReference>
<feature type="compositionally biased region" description="Low complexity" evidence="10">
    <location>
        <begin position="453"/>
        <end position="463"/>
    </location>
</feature>
<evidence type="ECO:0008006" key="14">
    <source>
        <dbReference type="Google" id="ProtNLM"/>
    </source>
</evidence>
<feature type="compositionally biased region" description="Basic and acidic residues" evidence="10">
    <location>
        <begin position="688"/>
        <end position="730"/>
    </location>
</feature>
<dbReference type="GO" id="GO:0005769">
    <property type="term" value="C:early endosome"/>
    <property type="evidence" value="ECO:0007669"/>
    <property type="project" value="UniProtKB-SubCell"/>
</dbReference>
<evidence type="ECO:0000313" key="13">
    <source>
        <dbReference type="Proteomes" id="UP000289738"/>
    </source>
</evidence>
<sequence length="761" mass="83723">MCPFTSFNLEEIQAWNGFLLLEITEIREIMGVSENSTGLALALGSSAFIGASFILKKKGLKRAAATGTRAGVGGYTYLLEPLWWAGMVSMIVGEVANFVAYIYAPAILVTPLGAISIIVSAVLAHFLLNERLQTMGVLGCLSCIVGSIVIVIHAPQEQTPTSVQEIWDLATQPAFLFYAVATISLVLALILHFEPRYGQSNMLVYLGICSLMGSFTVVSIKAIGIAIKLTLDGINQIAYPQTWFFLTVSAICVITQLNYLNRKSIVCITFVYTLPCTYIFHFVIKRTLKFYVGEDSMKGLEDEHLILIHGSDFREHKSRERERKKKKKLRMAATVSAWSKPGAWALDSEEHEAELLQQQTSNNNETALTGKPLADFPSLAAAAAAKPKKKKGQTFSLAEFTAAKTDYQDPIVLPTGPRQRTAEELDRDRNRLGGGFRNYGGDRANRSSGGGDDSSNSRWGSSRVSDEPRRNGGFRDSNRELAPSRADEIDNWAAAKKSTVGNGFERRERDRDRERSGFFDSQSRADESDSWVTNKSSVPSESRRFGSNGGSGGLGFERERKVGFGSSGGADSDNWNKKKVEFNGGSERSEGGGGRPRLVLQPRTSPVNNESQEGAGNGNGNVVKPKGPSPFGEARPREEVLAEKGQDWKKIDEQLESMKIKEAAEKKESFGKRGFGSANGRGSSLSEARAERSWRKPESETERKAESETESKPESDDGRPKSADSEKMEDEHFCSELVFMVRQCTETVEKNNFDRFALGSF</sequence>
<evidence type="ECO:0000256" key="10">
    <source>
        <dbReference type="SAM" id="MobiDB-lite"/>
    </source>
</evidence>
<comment type="subunit">
    <text evidence="4">Homodimer.</text>
</comment>
<dbReference type="GO" id="GO:0003743">
    <property type="term" value="F:translation initiation factor activity"/>
    <property type="evidence" value="ECO:0007669"/>
    <property type="project" value="InterPro"/>
</dbReference>
<feature type="transmembrane region" description="Helical" evidence="11">
    <location>
        <begin position="75"/>
        <end position="96"/>
    </location>
</feature>
<accession>A0A445E3B7</accession>
<gene>
    <name evidence="12" type="ORF">Ahy_A03g016453</name>
</gene>
<dbReference type="AlphaFoldDB" id="A0A445E3B7"/>
<feature type="compositionally biased region" description="Basic and acidic residues" evidence="10">
    <location>
        <begin position="504"/>
        <end position="527"/>
    </location>
</feature>
<comment type="caution">
    <text evidence="12">The sequence shown here is derived from an EMBL/GenBank/DDBJ whole genome shotgun (WGS) entry which is preliminary data.</text>
</comment>
<feature type="transmembrane region" description="Helical" evidence="11">
    <location>
        <begin position="203"/>
        <end position="227"/>
    </location>
</feature>
<dbReference type="SUPFAM" id="SSF103481">
    <property type="entry name" value="Multidrug resistance efflux transporter EmrE"/>
    <property type="match status" value="1"/>
</dbReference>
<feature type="compositionally biased region" description="Polar residues" evidence="10">
    <location>
        <begin position="602"/>
        <end position="614"/>
    </location>
</feature>
<dbReference type="Proteomes" id="UP000289738">
    <property type="component" value="Chromosome A03"/>
</dbReference>
<dbReference type="EMBL" id="SDMP01000003">
    <property type="protein sequence ID" value="RYR69922.1"/>
    <property type="molecule type" value="Genomic_DNA"/>
</dbReference>
<evidence type="ECO:0000256" key="2">
    <source>
        <dbReference type="ARBA" id="ARBA00004651"/>
    </source>
</evidence>
<dbReference type="STRING" id="3818.A0A445E3B7"/>
<evidence type="ECO:0000256" key="6">
    <source>
        <dbReference type="ARBA" id="ARBA00022753"/>
    </source>
</evidence>
<dbReference type="InterPro" id="IPR037185">
    <property type="entry name" value="EmrE-like"/>
</dbReference>
<feature type="transmembrane region" description="Helical" evidence="11">
    <location>
        <begin position="242"/>
        <end position="260"/>
    </location>
</feature>
<dbReference type="GO" id="GO:0016020">
    <property type="term" value="C:membrane"/>
    <property type="evidence" value="ECO:0007669"/>
    <property type="project" value="UniProtKB-SubCell"/>
</dbReference>
<comment type="function">
    <text evidence="9">Acts as a Mg(2+) transporter. Can also transport other divalent cations such as Fe(2+), Sr(2+), Ba(2+), Mn(2+) and Co(2+) but to a much less extent than Mg(2+).</text>
</comment>
<evidence type="ECO:0000313" key="12">
    <source>
        <dbReference type="EMBL" id="RYR69922.1"/>
    </source>
</evidence>
<evidence type="ECO:0000256" key="5">
    <source>
        <dbReference type="ARBA" id="ARBA00022692"/>
    </source>
</evidence>
<comment type="similarity">
    <text evidence="3">Belongs to the NIPA (TC 2.A.7) family.</text>
</comment>
<dbReference type="InterPro" id="IPR008521">
    <property type="entry name" value="Mg_trans_NIPA"/>
</dbReference>
<feature type="compositionally biased region" description="Basic and acidic residues" evidence="10">
    <location>
        <begin position="634"/>
        <end position="671"/>
    </location>
</feature>
<feature type="transmembrane region" description="Helical" evidence="11">
    <location>
        <begin position="174"/>
        <end position="191"/>
    </location>
</feature>
<dbReference type="PANTHER" id="PTHR12570">
    <property type="match status" value="1"/>
</dbReference>
<dbReference type="PANTHER" id="PTHR12570:SF11">
    <property type="entry name" value="MAGNESIUM TRANSPORTER NIPA6-RELATED"/>
    <property type="match status" value="1"/>
</dbReference>
<keyword evidence="7 11" id="KW-1133">Transmembrane helix</keyword>
<keyword evidence="13" id="KW-1185">Reference proteome</keyword>
<evidence type="ECO:0000256" key="8">
    <source>
        <dbReference type="ARBA" id="ARBA00023136"/>
    </source>
</evidence>
<evidence type="ECO:0000256" key="3">
    <source>
        <dbReference type="ARBA" id="ARBA00007001"/>
    </source>
</evidence>
<protein>
    <recommendedName>
        <fullName evidence="14">Magnesium transporter</fullName>
    </recommendedName>
</protein>